<dbReference type="SMART" id="SM00487">
    <property type="entry name" value="DEXDc"/>
    <property type="match status" value="1"/>
</dbReference>
<dbReference type="AlphaFoldDB" id="A0A6G7PU06"/>
<dbReference type="Pfam" id="PF00271">
    <property type="entry name" value="Helicase_C"/>
    <property type="match status" value="1"/>
</dbReference>
<name>A0A6G7PU06_9BACT</name>
<dbReference type="InterPro" id="IPR038718">
    <property type="entry name" value="SNF2-like_sf"/>
</dbReference>
<dbReference type="CDD" id="cd18793">
    <property type="entry name" value="SF2_C_SNF"/>
    <property type="match status" value="1"/>
</dbReference>
<dbReference type="InterPro" id="IPR057342">
    <property type="entry name" value="DEXDc_RapA"/>
</dbReference>
<keyword evidence="1" id="KW-0378">Hydrolase</keyword>
<reference evidence="1 2" key="1">
    <citation type="submission" date="2020-02" db="EMBL/GenBank/DDBJ databases">
        <title>Genome analysis of Thermosulfuriphilus ammonigenes ST65T, an anaerobic thermophilic chemolithoautotrophic bacterium isolated from a deep-sea hydrothermal vent.</title>
        <authorList>
            <person name="Slobodkina G."/>
            <person name="Allioux M."/>
            <person name="Merkel A."/>
            <person name="Alain K."/>
            <person name="Jebbar M."/>
            <person name="Slobodkin A."/>
        </authorList>
    </citation>
    <scope>NUCLEOTIDE SEQUENCE [LARGE SCALE GENOMIC DNA]</scope>
    <source>
        <strain evidence="1 2">ST65</strain>
    </source>
</reference>
<dbReference type="InterPro" id="IPR027417">
    <property type="entry name" value="P-loop_NTPase"/>
</dbReference>
<dbReference type="PANTHER" id="PTHR45766">
    <property type="entry name" value="DNA ANNEALING HELICASE AND ENDONUCLEASE ZRANB3 FAMILY MEMBER"/>
    <property type="match status" value="1"/>
</dbReference>
<dbReference type="SMART" id="SM00490">
    <property type="entry name" value="HELICc"/>
    <property type="match status" value="1"/>
</dbReference>
<dbReference type="GO" id="GO:0004386">
    <property type="term" value="F:helicase activity"/>
    <property type="evidence" value="ECO:0007669"/>
    <property type="project" value="UniProtKB-KW"/>
</dbReference>
<keyword evidence="1" id="KW-0347">Helicase</keyword>
<dbReference type="SUPFAM" id="SSF52540">
    <property type="entry name" value="P-loop containing nucleoside triphosphate hydrolases"/>
    <property type="match status" value="1"/>
</dbReference>
<keyword evidence="1" id="KW-0067">ATP-binding</keyword>
<evidence type="ECO:0000313" key="2">
    <source>
        <dbReference type="Proteomes" id="UP000502179"/>
    </source>
</evidence>
<proteinExistence type="predicted"/>
<dbReference type="InterPro" id="IPR000330">
    <property type="entry name" value="SNF2_N"/>
</dbReference>
<dbReference type="InterPro" id="IPR014001">
    <property type="entry name" value="Helicase_ATP-bd"/>
</dbReference>
<dbReference type="RefSeq" id="WP_166031387.1">
    <property type="nucleotide sequence ID" value="NZ_CP048877.1"/>
</dbReference>
<dbReference type="PROSITE" id="PS51194">
    <property type="entry name" value="HELICASE_CTER"/>
    <property type="match status" value="1"/>
</dbReference>
<accession>A0A6G7PU06</accession>
<dbReference type="Gene3D" id="3.40.50.10810">
    <property type="entry name" value="Tandem AAA-ATPase domain"/>
    <property type="match status" value="1"/>
</dbReference>
<dbReference type="InterPro" id="IPR049730">
    <property type="entry name" value="SNF2/RAD54-like_C"/>
</dbReference>
<keyword evidence="2" id="KW-1185">Reference proteome</keyword>
<dbReference type="KEGG" id="tav:G4V39_02240"/>
<protein>
    <submittedName>
        <fullName evidence="1">DEAD/DEAH box helicase</fullName>
    </submittedName>
</protein>
<dbReference type="InterPro" id="IPR001650">
    <property type="entry name" value="Helicase_C-like"/>
</dbReference>
<keyword evidence="1" id="KW-0547">Nucleotide-binding</keyword>
<dbReference type="Pfam" id="PF00176">
    <property type="entry name" value="SNF2-rel_dom"/>
    <property type="match status" value="1"/>
</dbReference>
<dbReference type="Gene3D" id="3.40.50.300">
    <property type="entry name" value="P-loop containing nucleotide triphosphate hydrolases"/>
    <property type="match status" value="1"/>
</dbReference>
<dbReference type="CDD" id="cd18011">
    <property type="entry name" value="DEXDc_RapA"/>
    <property type="match status" value="1"/>
</dbReference>
<evidence type="ECO:0000313" key="1">
    <source>
        <dbReference type="EMBL" id="QIJ71165.1"/>
    </source>
</evidence>
<sequence>MLTWGSIVRFRKRDWVLLPSPQENVIALRPLTGATDETVLVHQQLANLLGYSFPEERIFPSSFPPPSPDEVSDALGTHLLWQAARLLLRDGAAPFRSLGRISIRPRVYQFVPLLMALRLDPVRLFIADDVGVGKTIEALLIARELIDRGEVSRLAVLCPPYLCDQWEKELREKFNLEAVTVQTSTIGRLDRLKPRHKSIYEYFPYLVISIDWVKTERNKYQFLQFCPELVIVDEVHGAADTAGRNRAQQLRHQLLREIADDEKRHLILLTATPHSGVEEAFRSLLGLLRPEFQDWNLGSLTEEQRKLLAKHFVQRTRKDIESIWEADRCFPERISLERTYRLSPVYWDLFRETYHYCTEIVKTGPGLEDRRTRVRYWGALALLRCVMSSPAAAVAALEARRSAKDNSLTEPEDSSVEDEAYQGFVYESADQMVEDETPVPPIEESEKYLLESERRRLKKLEKLARKLLNSPEDTKLKKCLEEVKNLLSEGFYPVIWCRYVATAEYVAKALEDVLPREVQVVCLTGRVPEEERRFKIENLDPDKPRVLVATDCLSEGINLQEKFNAVIHYDLPWNPNRLEQREGRVDRYGQKLSPQVKAILLYGEDNPVDGAVIKVLLEKAREIYKTLGTHVPVPEESESVMQAVINALFLKGKGEDLRQKELFDYASLPPVREFHQKWDLSRERERINRTRFAQRALKPEEVKRELEATDEVLGDPEAVKNFVLSAAKRLGLDLRPDPKEEDVFLVNLTPEALSLLPEAIRAELPREKERFWRISFVSPTPQGAEYIGRNHRLVTAMARFLFEEALTKGPEARAPRGGVIRTSLVNRLTALLLLRVRYLLEIPQKSPLLAEEVMVEGFTLGQNELLGSQKALDLLLKAKPEGNVPLPEKKELLSLVLEELEPWSSREDNRPLQKALKAKILSRAKELEESHKRIRRAVSLRIKELKVRPQWPPDLLGLLILQPMVRG</sequence>
<dbReference type="EMBL" id="CP048877">
    <property type="protein sequence ID" value="QIJ71165.1"/>
    <property type="molecule type" value="Genomic_DNA"/>
</dbReference>
<dbReference type="PROSITE" id="PS51192">
    <property type="entry name" value="HELICASE_ATP_BIND_1"/>
    <property type="match status" value="1"/>
</dbReference>
<dbReference type="PANTHER" id="PTHR45766:SF6">
    <property type="entry name" value="SWI_SNF-RELATED MATRIX-ASSOCIATED ACTIN-DEPENDENT REGULATOR OF CHROMATIN SUBFAMILY A-LIKE PROTEIN 1"/>
    <property type="match status" value="1"/>
</dbReference>
<dbReference type="GO" id="GO:0005524">
    <property type="term" value="F:ATP binding"/>
    <property type="evidence" value="ECO:0007669"/>
    <property type="project" value="InterPro"/>
</dbReference>
<organism evidence="1 2">
    <name type="scientific">Thermosulfuriphilus ammonigenes</name>
    <dbReference type="NCBI Taxonomy" id="1936021"/>
    <lineage>
        <taxon>Bacteria</taxon>
        <taxon>Pseudomonadati</taxon>
        <taxon>Thermodesulfobacteriota</taxon>
        <taxon>Thermodesulfobacteria</taxon>
        <taxon>Thermodesulfobacteriales</taxon>
        <taxon>Thermodesulfobacteriaceae</taxon>
        <taxon>Thermosulfuriphilus</taxon>
    </lineage>
</organism>
<gene>
    <name evidence="1" type="ORF">G4V39_02240</name>
</gene>
<dbReference type="Proteomes" id="UP000502179">
    <property type="component" value="Chromosome"/>
</dbReference>